<keyword evidence="1" id="KW-0812">Transmembrane</keyword>
<organism evidence="4 5">
    <name type="scientific">Chitinophaga eiseniae</name>
    <dbReference type="NCBI Taxonomy" id="634771"/>
    <lineage>
        <taxon>Bacteria</taxon>
        <taxon>Pseudomonadati</taxon>
        <taxon>Bacteroidota</taxon>
        <taxon>Chitinophagia</taxon>
        <taxon>Chitinophagales</taxon>
        <taxon>Chitinophagaceae</taxon>
        <taxon>Chitinophaga</taxon>
    </lineage>
</organism>
<dbReference type="AlphaFoldDB" id="A0A847SR56"/>
<comment type="caution">
    <text evidence="4">The sequence shown here is derived from an EMBL/GenBank/DDBJ whole genome shotgun (WGS) entry which is preliminary data.</text>
</comment>
<protein>
    <submittedName>
        <fullName evidence="4">DUF4974 domain-containing protein</fullName>
    </submittedName>
</protein>
<dbReference type="Proteomes" id="UP000552864">
    <property type="component" value="Unassembled WGS sequence"/>
</dbReference>
<reference evidence="4 5" key="1">
    <citation type="submission" date="2020-04" db="EMBL/GenBank/DDBJ databases">
        <authorList>
            <person name="Yin C."/>
        </authorList>
    </citation>
    <scope>NUCLEOTIDE SEQUENCE [LARGE SCALE GENOMIC DNA]</scope>
    <source>
        <strain evidence="4 5">Ak56</strain>
    </source>
</reference>
<keyword evidence="1" id="KW-0472">Membrane</keyword>
<dbReference type="Gene3D" id="2.60.120.1440">
    <property type="match status" value="1"/>
</dbReference>
<keyword evidence="1" id="KW-1133">Transmembrane helix</keyword>
<sequence length="415" mass="45979">MDFERFQYLLGQYKKRQLSGAEREELLALTDNASEEQWKVLVTRLLQTTQWQPASLDKEFLDKELLSVLSADKIQVGEKPDRIPLGASPSLSIGWRWIAAASIFLLFTVSAFFWLQQRRQAMLAVSPTLSANMPPGHKGAILTLADGSQLVLDSLNNGMIATQKGTHVILNNGQLLYKTQQTSEVSYNTVTTPNGRQYTVILSDGSRVWLNAGSSLKYPTTFSDNERIVELSGEAYFEVTKVMSKHTAGKIPFIVKTASQQVLVLGTSFNINAYSNEAVVKTTLLEGMVRVAAAGSSPAAVTLKPGQQAVVIAPAMKIDPAVIKVIDHPDIDQVIAWKNGAFNFEDLPLPEAMRQLERWYDIRVIYENGVPDIRFFGGVDRNMNLGDLLEMLAKAGLKYRMEGGRKLVVINNTKN</sequence>
<dbReference type="EMBL" id="JABAHZ010000004">
    <property type="protein sequence ID" value="NLR80428.1"/>
    <property type="molecule type" value="Genomic_DNA"/>
</dbReference>
<dbReference type="GO" id="GO:0016989">
    <property type="term" value="F:sigma factor antagonist activity"/>
    <property type="evidence" value="ECO:0007669"/>
    <property type="project" value="TreeGrafter"/>
</dbReference>
<feature type="domain" description="Protein FecR C-terminal" evidence="3">
    <location>
        <begin position="342"/>
        <end position="405"/>
    </location>
</feature>
<dbReference type="Gene3D" id="3.55.50.30">
    <property type="match status" value="1"/>
</dbReference>
<proteinExistence type="predicted"/>
<evidence type="ECO:0000256" key="1">
    <source>
        <dbReference type="SAM" id="Phobius"/>
    </source>
</evidence>
<dbReference type="PANTHER" id="PTHR30273:SF2">
    <property type="entry name" value="PROTEIN FECR"/>
    <property type="match status" value="1"/>
</dbReference>
<dbReference type="InterPro" id="IPR006860">
    <property type="entry name" value="FecR"/>
</dbReference>
<dbReference type="PANTHER" id="PTHR30273">
    <property type="entry name" value="PERIPLASMIC SIGNAL SENSOR AND SIGMA FACTOR ACTIVATOR FECR-RELATED"/>
    <property type="match status" value="1"/>
</dbReference>
<evidence type="ECO:0000313" key="5">
    <source>
        <dbReference type="Proteomes" id="UP000552864"/>
    </source>
</evidence>
<dbReference type="Pfam" id="PF04773">
    <property type="entry name" value="FecR"/>
    <property type="match status" value="1"/>
</dbReference>
<evidence type="ECO:0000259" key="3">
    <source>
        <dbReference type="Pfam" id="PF16344"/>
    </source>
</evidence>
<name>A0A847SR56_9BACT</name>
<dbReference type="InterPro" id="IPR012373">
    <property type="entry name" value="Ferrdict_sens_TM"/>
</dbReference>
<gene>
    <name evidence="4" type="ORF">HGH91_17490</name>
</gene>
<accession>A0A847SR56</accession>
<feature type="transmembrane region" description="Helical" evidence="1">
    <location>
        <begin position="94"/>
        <end position="115"/>
    </location>
</feature>
<feature type="domain" description="FecR protein" evidence="2">
    <location>
        <begin position="189"/>
        <end position="290"/>
    </location>
</feature>
<dbReference type="RefSeq" id="WP_168740104.1">
    <property type="nucleotide sequence ID" value="NZ_JABAHZ010000004.1"/>
</dbReference>
<evidence type="ECO:0000259" key="2">
    <source>
        <dbReference type="Pfam" id="PF04773"/>
    </source>
</evidence>
<dbReference type="InterPro" id="IPR032508">
    <property type="entry name" value="FecR_C"/>
</dbReference>
<evidence type="ECO:0000313" key="4">
    <source>
        <dbReference type="EMBL" id="NLR80428.1"/>
    </source>
</evidence>
<keyword evidence="5" id="KW-1185">Reference proteome</keyword>
<dbReference type="Pfam" id="PF16344">
    <property type="entry name" value="FecR_C"/>
    <property type="match status" value="1"/>
</dbReference>